<dbReference type="STRING" id="1123062.SAMN02745775_101824"/>
<dbReference type="Proteomes" id="UP000199473">
    <property type="component" value="Unassembled WGS sequence"/>
</dbReference>
<protein>
    <submittedName>
        <fullName evidence="1">Uncharacterized protein</fullName>
    </submittedName>
</protein>
<evidence type="ECO:0000313" key="1">
    <source>
        <dbReference type="EMBL" id="SFK25291.1"/>
    </source>
</evidence>
<gene>
    <name evidence="1" type="ORF">SAMN02745775_101824</name>
</gene>
<dbReference type="OrthoDB" id="8335209at2"/>
<reference evidence="1 2" key="1">
    <citation type="submission" date="2016-10" db="EMBL/GenBank/DDBJ databases">
        <authorList>
            <person name="de Groot N.N."/>
        </authorList>
    </citation>
    <scope>NUCLEOTIDE SEQUENCE [LARGE SCALE GENOMIC DNA]</scope>
    <source>
        <strain evidence="1 2">DSM 19981</strain>
    </source>
</reference>
<dbReference type="EMBL" id="FOSQ01000001">
    <property type="protein sequence ID" value="SFK25291.1"/>
    <property type="molecule type" value="Genomic_DNA"/>
</dbReference>
<organism evidence="1 2">
    <name type="scientific">Falsiroseomonas stagni DSM 19981</name>
    <dbReference type="NCBI Taxonomy" id="1123062"/>
    <lineage>
        <taxon>Bacteria</taxon>
        <taxon>Pseudomonadati</taxon>
        <taxon>Pseudomonadota</taxon>
        <taxon>Alphaproteobacteria</taxon>
        <taxon>Acetobacterales</taxon>
        <taxon>Roseomonadaceae</taxon>
        <taxon>Falsiroseomonas</taxon>
    </lineage>
</organism>
<proteinExistence type="predicted"/>
<keyword evidence="2" id="KW-1185">Reference proteome</keyword>
<dbReference type="AlphaFoldDB" id="A0A1I3Y1X2"/>
<dbReference type="RefSeq" id="WP_092955812.1">
    <property type="nucleotide sequence ID" value="NZ_FOSQ01000001.1"/>
</dbReference>
<accession>A0A1I3Y1X2</accession>
<evidence type="ECO:0000313" key="2">
    <source>
        <dbReference type="Proteomes" id="UP000199473"/>
    </source>
</evidence>
<name>A0A1I3Y1X2_9PROT</name>
<sequence length="359" mass="40210">MRIAISGDVLRPYDHGGNAAKQNGNIRWLHTIVGWAIAEAVGAPVEPILGQPEHFSLWDAYSRFDRECSVRSWAALYHAEPTPAFLDYVQAIYGDADFVVLFEGNQLLLRSLDLLGIPFIDVVLHPVRFLEDVVLGFRSSDPDVQHRLTEFAIAEEMFFREAALLRGGLMKDTIGIPKDVRVVFFGQTADDKVLIHDGALVDLATAPLPYDTRRFQTFERAGFKPHPFNHDDFGIFARVPFHRVVPVEENFYRIVSSDQIAEIVSVTSSVSVEARYFGKRGTHLGRFPYEFWPGSQGGGAYVPLAHEYLHVAFWQRLFAGHLPGGAVPRGFLGPSKIRLSLRSFWGFNEVTQRVAAGIA</sequence>